<dbReference type="PATRIC" id="fig|1184267.3.peg.2284"/>
<name>M4VDC4_9BACT</name>
<dbReference type="Proteomes" id="UP000012040">
    <property type="component" value="Chromosome"/>
</dbReference>
<reference evidence="1 2" key="1">
    <citation type="journal article" date="2013" name="ISME J.">
        <title>By their genes ye shall know them: genomic signatures of predatory bacteria.</title>
        <authorList>
            <person name="Pasternak Z."/>
            <person name="Pietrokovski S."/>
            <person name="Rotem O."/>
            <person name="Gophna U."/>
            <person name="Lurie-Weinberger M.N."/>
            <person name="Jurkevitch E."/>
        </authorList>
    </citation>
    <scope>NUCLEOTIDE SEQUENCE [LARGE SCALE GENOMIC DNA]</scope>
    <source>
        <strain evidence="1 2">JSS</strain>
    </source>
</reference>
<protein>
    <submittedName>
        <fullName evidence="1">Uncharacterized protein</fullName>
    </submittedName>
</protein>
<dbReference type="KEGG" id="bex:A11Q_2254"/>
<dbReference type="EMBL" id="CP003537">
    <property type="protein sequence ID" value="AGH96470.1"/>
    <property type="molecule type" value="Genomic_DNA"/>
</dbReference>
<keyword evidence="2" id="KW-1185">Reference proteome</keyword>
<dbReference type="HOGENOM" id="CLU_106322_1_0_7"/>
<evidence type="ECO:0000313" key="1">
    <source>
        <dbReference type="EMBL" id="AGH96470.1"/>
    </source>
</evidence>
<dbReference type="AlphaFoldDB" id="M4VDC4"/>
<gene>
    <name evidence="1" type="ORF">A11Q_2254</name>
</gene>
<accession>M4VDC4</accession>
<sequence>MITQKTTVAELAGIVTAGLQKHNISATLVGGAVVSIYTQNEYQSHDLDFISPNDHQKIIEAMIDLGFSRAGRSFEHPSTHFTIEFPTGPLAIGDDVPVKPEGQIKTKYGKVTLLSPTQCVMDRLAWFYHNNDRQCLDQAVMVATDNNINLTKVKRWSEKEKSTEKFQIFLNRLKATKK</sequence>
<dbReference type="STRING" id="1184267.A11Q_2254"/>
<dbReference type="eggNOG" id="ENOG5031SP3">
    <property type="taxonomic scope" value="Bacteria"/>
</dbReference>
<proteinExistence type="predicted"/>
<organism evidence="1 2">
    <name type="scientific">Pseudobdellovibrio exovorus JSS</name>
    <dbReference type="NCBI Taxonomy" id="1184267"/>
    <lineage>
        <taxon>Bacteria</taxon>
        <taxon>Pseudomonadati</taxon>
        <taxon>Bdellovibrionota</taxon>
        <taxon>Bdellovibrionia</taxon>
        <taxon>Bdellovibrionales</taxon>
        <taxon>Pseudobdellovibrionaceae</taxon>
        <taxon>Pseudobdellovibrio</taxon>
    </lineage>
</organism>
<evidence type="ECO:0000313" key="2">
    <source>
        <dbReference type="Proteomes" id="UP000012040"/>
    </source>
</evidence>